<organism evidence="2 3">
    <name type="scientific">Lutimaribacter marinistellae</name>
    <dbReference type="NCBI Taxonomy" id="1820329"/>
    <lineage>
        <taxon>Bacteria</taxon>
        <taxon>Pseudomonadati</taxon>
        <taxon>Pseudomonadota</taxon>
        <taxon>Alphaproteobacteria</taxon>
        <taxon>Rhodobacterales</taxon>
        <taxon>Roseobacteraceae</taxon>
        <taxon>Lutimaribacter</taxon>
    </lineage>
</organism>
<comment type="caution">
    <text evidence="2">The sequence shown here is derived from an EMBL/GenBank/DDBJ whole genome shotgun (WGS) entry which is preliminary data.</text>
</comment>
<feature type="region of interest" description="Disordered" evidence="1">
    <location>
        <begin position="178"/>
        <end position="209"/>
    </location>
</feature>
<sequence>MPTKTRKTTRNQKKEQELFHNLHVLEKGRRRALNDGEREQIIAMLAIQEYHLECTLIMMREYGSEGRSHVEKVARVRETLLSNGVAEVTVRDVQRRLSKKQSKELTRERIAQILSALDRVETSPKLFDEVFSDAGSQQDVRQRKAKFLAKQYDAIRERDRTQEGWRNKKRLQRLLRAYRKQEDSSDRAGDACNVVPLAEGSGSARRKAS</sequence>
<reference evidence="3" key="1">
    <citation type="journal article" date="2019" name="Int. J. Syst. Evol. Microbiol.">
        <title>The Global Catalogue of Microorganisms (GCM) 10K type strain sequencing project: providing services to taxonomists for standard genome sequencing and annotation.</title>
        <authorList>
            <consortium name="The Broad Institute Genomics Platform"/>
            <consortium name="The Broad Institute Genome Sequencing Center for Infectious Disease"/>
            <person name="Wu L."/>
            <person name="Ma J."/>
        </authorList>
    </citation>
    <scope>NUCLEOTIDE SEQUENCE [LARGE SCALE GENOMIC DNA]</scope>
    <source>
        <strain evidence="3">KCTC 42911</strain>
    </source>
</reference>
<proteinExistence type="predicted"/>
<accession>A0ABV7TLQ3</accession>
<evidence type="ECO:0000313" key="3">
    <source>
        <dbReference type="Proteomes" id="UP001595629"/>
    </source>
</evidence>
<feature type="compositionally biased region" description="Basic and acidic residues" evidence="1">
    <location>
        <begin position="179"/>
        <end position="189"/>
    </location>
</feature>
<evidence type="ECO:0000256" key="1">
    <source>
        <dbReference type="SAM" id="MobiDB-lite"/>
    </source>
</evidence>
<protein>
    <recommendedName>
        <fullName evidence="4">Ribosome-associated protein</fullName>
    </recommendedName>
</protein>
<keyword evidence="3" id="KW-1185">Reference proteome</keyword>
<dbReference type="RefSeq" id="WP_386737417.1">
    <property type="nucleotide sequence ID" value="NZ_JBHRXI010000041.1"/>
</dbReference>
<evidence type="ECO:0000313" key="2">
    <source>
        <dbReference type="EMBL" id="MFC3616113.1"/>
    </source>
</evidence>
<name>A0ABV7TLQ3_9RHOB</name>
<evidence type="ECO:0008006" key="4">
    <source>
        <dbReference type="Google" id="ProtNLM"/>
    </source>
</evidence>
<dbReference type="EMBL" id="JBHRXI010000041">
    <property type="protein sequence ID" value="MFC3616113.1"/>
    <property type="molecule type" value="Genomic_DNA"/>
</dbReference>
<gene>
    <name evidence="2" type="ORF">ACFORG_20400</name>
</gene>
<dbReference type="Proteomes" id="UP001595629">
    <property type="component" value="Unassembled WGS sequence"/>
</dbReference>